<dbReference type="Proteomes" id="UP001180020">
    <property type="component" value="Unassembled WGS sequence"/>
</dbReference>
<evidence type="ECO:0000313" key="1">
    <source>
        <dbReference type="EMBL" id="KAK1327010.1"/>
    </source>
</evidence>
<sequence>MEAGERLAMEVRVGGEDDWEDEFALVFRGLSWHLFELDPDVDLRKWFVCDARERVFPDLYDDCERVMRDWLESGLHRSDSRLLKDNLTKNE</sequence>
<dbReference type="AlphaFoldDB" id="A0AAV9FMC7"/>
<keyword evidence="2" id="KW-1185">Reference proteome</keyword>
<accession>A0AAV9FMC7</accession>
<gene>
    <name evidence="1" type="ORF">QJS10_CPA01g02614</name>
</gene>
<organism evidence="1 2">
    <name type="scientific">Acorus calamus</name>
    <name type="common">Sweet flag</name>
    <dbReference type="NCBI Taxonomy" id="4465"/>
    <lineage>
        <taxon>Eukaryota</taxon>
        <taxon>Viridiplantae</taxon>
        <taxon>Streptophyta</taxon>
        <taxon>Embryophyta</taxon>
        <taxon>Tracheophyta</taxon>
        <taxon>Spermatophyta</taxon>
        <taxon>Magnoliopsida</taxon>
        <taxon>Liliopsida</taxon>
        <taxon>Acoraceae</taxon>
        <taxon>Acorus</taxon>
    </lineage>
</organism>
<dbReference type="EMBL" id="JAUJYO010000001">
    <property type="protein sequence ID" value="KAK1327010.1"/>
    <property type="molecule type" value="Genomic_DNA"/>
</dbReference>
<proteinExistence type="predicted"/>
<evidence type="ECO:0000313" key="2">
    <source>
        <dbReference type="Proteomes" id="UP001180020"/>
    </source>
</evidence>
<protein>
    <submittedName>
        <fullName evidence="1">Uncharacterized protein</fullName>
    </submittedName>
</protein>
<name>A0AAV9FMC7_ACOCL</name>
<reference evidence="1" key="1">
    <citation type="journal article" date="2023" name="Nat. Commun.">
        <title>Diploid and tetraploid genomes of Acorus and the evolution of monocots.</title>
        <authorList>
            <person name="Ma L."/>
            <person name="Liu K.W."/>
            <person name="Li Z."/>
            <person name="Hsiao Y.Y."/>
            <person name="Qi Y."/>
            <person name="Fu T."/>
            <person name="Tang G.D."/>
            <person name="Zhang D."/>
            <person name="Sun W.H."/>
            <person name="Liu D.K."/>
            <person name="Li Y."/>
            <person name="Chen G.Z."/>
            <person name="Liu X.D."/>
            <person name="Liao X.Y."/>
            <person name="Jiang Y.T."/>
            <person name="Yu X."/>
            <person name="Hao Y."/>
            <person name="Huang J."/>
            <person name="Zhao X.W."/>
            <person name="Ke S."/>
            <person name="Chen Y.Y."/>
            <person name="Wu W.L."/>
            <person name="Hsu J.L."/>
            <person name="Lin Y.F."/>
            <person name="Huang M.D."/>
            <person name="Li C.Y."/>
            <person name="Huang L."/>
            <person name="Wang Z.W."/>
            <person name="Zhao X."/>
            <person name="Zhong W.Y."/>
            <person name="Peng D.H."/>
            <person name="Ahmad S."/>
            <person name="Lan S."/>
            <person name="Zhang J.S."/>
            <person name="Tsai W.C."/>
            <person name="Van de Peer Y."/>
            <person name="Liu Z.J."/>
        </authorList>
    </citation>
    <scope>NUCLEOTIDE SEQUENCE</scope>
    <source>
        <strain evidence="1">CP</strain>
    </source>
</reference>
<reference evidence="1" key="2">
    <citation type="submission" date="2023-06" db="EMBL/GenBank/DDBJ databases">
        <authorList>
            <person name="Ma L."/>
            <person name="Liu K.-W."/>
            <person name="Li Z."/>
            <person name="Hsiao Y.-Y."/>
            <person name="Qi Y."/>
            <person name="Fu T."/>
            <person name="Tang G."/>
            <person name="Zhang D."/>
            <person name="Sun W.-H."/>
            <person name="Liu D.-K."/>
            <person name="Li Y."/>
            <person name="Chen G.-Z."/>
            <person name="Liu X.-D."/>
            <person name="Liao X.-Y."/>
            <person name="Jiang Y.-T."/>
            <person name="Yu X."/>
            <person name="Hao Y."/>
            <person name="Huang J."/>
            <person name="Zhao X.-W."/>
            <person name="Ke S."/>
            <person name="Chen Y.-Y."/>
            <person name="Wu W.-L."/>
            <person name="Hsu J.-L."/>
            <person name="Lin Y.-F."/>
            <person name="Huang M.-D."/>
            <person name="Li C.-Y."/>
            <person name="Huang L."/>
            <person name="Wang Z.-W."/>
            <person name="Zhao X."/>
            <person name="Zhong W.-Y."/>
            <person name="Peng D.-H."/>
            <person name="Ahmad S."/>
            <person name="Lan S."/>
            <person name="Zhang J.-S."/>
            <person name="Tsai W.-C."/>
            <person name="Van De Peer Y."/>
            <person name="Liu Z.-J."/>
        </authorList>
    </citation>
    <scope>NUCLEOTIDE SEQUENCE</scope>
    <source>
        <strain evidence="1">CP</strain>
        <tissue evidence="1">Leaves</tissue>
    </source>
</reference>
<comment type="caution">
    <text evidence="1">The sequence shown here is derived from an EMBL/GenBank/DDBJ whole genome shotgun (WGS) entry which is preliminary data.</text>
</comment>